<dbReference type="SUPFAM" id="SSF101936">
    <property type="entry name" value="DNA-binding pseudobarrel domain"/>
    <property type="match status" value="1"/>
</dbReference>
<dbReference type="Gene3D" id="2.40.330.10">
    <property type="entry name" value="DNA-binding pseudobarrel domain"/>
    <property type="match status" value="1"/>
</dbReference>
<evidence type="ECO:0000256" key="8">
    <source>
        <dbReference type="ARBA" id="ARBA00023294"/>
    </source>
</evidence>
<dbReference type="FunFam" id="2.40.330.10:FF:000001">
    <property type="entry name" value="Auxin response factor"/>
    <property type="match status" value="1"/>
</dbReference>
<name>A0AAE1WEQ7_9LAMI</name>
<organism evidence="13 14">
    <name type="scientific">Sesamum angolense</name>
    <dbReference type="NCBI Taxonomy" id="2727404"/>
    <lineage>
        <taxon>Eukaryota</taxon>
        <taxon>Viridiplantae</taxon>
        <taxon>Streptophyta</taxon>
        <taxon>Embryophyta</taxon>
        <taxon>Tracheophyta</taxon>
        <taxon>Spermatophyta</taxon>
        <taxon>Magnoliopsida</taxon>
        <taxon>eudicotyledons</taxon>
        <taxon>Gunneridae</taxon>
        <taxon>Pentapetalae</taxon>
        <taxon>asterids</taxon>
        <taxon>lamiids</taxon>
        <taxon>Lamiales</taxon>
        <taxon>Pedaliaceae</taxon>
        <taxon>Sesamum</taxon>
    </lineage>
</organism>
<reference evidence="13" key="2">
    <citation type="journal article" date="2024" name="Plant">
        <title>Genomic evolution and insights into agronomic trait innovations of Sesamum species.</title>
        <authorList>
            <person name="Miao H."/>
            <person name="Wang L."/>
            <person name="Qu L."/>
            <person name="Liu H."/>
            <person name="Sun Y."/>
            <person name="Le M."/>
            <person name="Wang Q."/>
            <person name="Wei S."/>
            <person name="Zheng Y."/>
            <person name="Lin W."/>
            <person name="Duan Y."/>
            <person name="Cao H."/>
            <person name="Xiong S."/>
            <person name="Wang X."/>
            <person name="Wei L."/>
            <person name="Li C."/>
            <person name="Ma Q."/>
            <person name="Ju M."/>
            <person name="Zhao R."/>
            <person name="Li G."/>
            <person name="Mu C."/>
            <person name="Tian Q."/>
            <person name="Mei H."/>
            <person name="Zhang T."/>
            <person name="Gao T."/>
            <person name="Zhang H."/>
        </authorList>
    </citation>
    <scope>NUCLEOTIDE SEQUENCE</scope>
    <source>
        <strain evidence="13">K16</strain>
    </source>
</reference>
<evidence type="ECO:0000256" key="6">
    <source>
        <dbReference type="ARBA" id="ARBA00023163"/>
    </source>
</evidence>
<dbReference type="InterPro" id="IPR003340">
    <property type="entry name" value="B3_DNA-bd"/>
</dbReference>
<dbReference type="InterPro" id="IPR044835">
    <property type="entry name" value="ARF_plant"/>
</dbReference>
<dbReference type="PROSITE" id="PS50863">
    <property type="entry name" value="B3"/>
    <property type="match status" value="1"/>
</dbReference>
<gene>
    <name evidence="13" type="ORF">Sango_1970900</name>
</gene>
<feature type="region of interest" description="Disordered" evidence="11">
    <location>
        <begin position="882"/>
        <end position="904"/>
    </location>
</feature>
<dbReference type="CDD" id="cd10017">
    <property type="entry name" value="B3_DNA"/>
    <property type="match status" value="1"/>
</dbReference>
<comment type="subunit">
    <text evidence="10">Homodimers and heterodimers.</text>
</comment>
<feature type="region of interest" description="Disordered" evidence="11">
    <location>
        <begin position="646"/>
        <end position="699"/>
    </location>
</feature>
<feature type="compositionally biased region" description="Basic and acidic residues" evidence="11">
    <location>
        <begin position="882"/>
        <end position="891"/>
    </location>
</feature>
<proteinExistence type="inferred from homology"/>
<reference evidence="13" key="1">
    <citation type="submission" date="2020-06" db="EMBL/GenBank/DDBJ databases">
        <authorList>
            <person name="Li T."/>
            <person name="Hu X."/>
            <person name="Zhang T."/>
            <person name="Song X."/>
            <person name="Zhang H."/>
            <person name="Dai N."/>
            <person name="Sheng W."/>
            <person name="Hou X."/>
            <person name="Wei L."/>
        </authorList>
    </citation>
    <scope>NUCLEOTIDE SEQUENCE</scope>
    <source>
        <strain evidence="13">K16</strain>
        <tissue evidence="13">Leaf</tissue>
    </source>
</reference>
<evidence type="ECO:0000256" key="2">
    <source>
        <dbReference type="ARBA" id="ARBA00007853"/>
    </source>
</evidence>
<dbReference type="AlphaFoldDB" id="A0AAE1WEQ7"/>
<keyword evidence="3" id="KW-0217">Developmental protein</keyword>
<evidence type="ECO:0000256" key="4">
    <source>
        <dbReference type="ARBA" id="ARBA00023015"/>
    </source>
</evidence>
<comment type="subcellular location">
    <subcellularLocation>
        <location evidence="1 10">Nucleus</location>
    </subcellularLocation>
</comment>
<comment type="function">
    <text evidence="10">Auxin response factors (ARFs) are transcriptional factors that bind specifically to the DNA sequence 5'-TGTCTC-3' found in the auxin-responsive promoter elements (AuxREs).</text>
</comment>
<keyword evidence="7 10" id="KW-0539">Nucleus</keyword>
<dbReference type="EMBL" id="JACGWL010000011">
    <property type="protein sequence ID" value="KAK4391931.1"/>
    <property type="molecule type" value="Genomic_DNA"/>
</dbReference>
<dbReference type="SMART" id="SM01019">
    <property type="entry name" value="B3"/>
    <property type="match status" value="1"/>
</dbReference>
<feature type="compositionally biased region" description="Polar residues" evidence="11">
    <location>
        <begin position="652"/>
        <end position="691"/>
    </location>
</feature>
<evidence type="ECO:0000313" key="13">
    <source>
        <dbReference type="EMBL" id="KAK4391931.1"/>
    </source>
</evidence>
<dbReference type="FunFam" id="2.30.30.1040:FF:000001">
    <property type="entry name" value="Auxin response factor"/>
    <property type="match status" value="1"/>
</dbReference>
<dbReference type="InterPro" id="IPR010525">
    <property type="entry name" value="ARF_dom"/>
</dbReference>
<feature type="compositionally biased region" description="Polar residues" evidence="11">
    <location>
        <begin position="512"/>
        <end position="521"/>
    </location>
</feature>
<dbReference type="Proteomes" id="UP001289374">
    <property type="component" value="Unassembled WGS sequence"/>
</dbReference>
<feature type="region of interest" description="Disordered" evidence="11">
    <location>
        <begin position="737"/>
        <end position="771"/>
    </location>
</feature>
<keyword evidence="8 10" id="KW-0927">Auxin signaling pathway</keyword>
<dbReference type="PANTHER" id="PTHR31384">
    <property type="entry name" value="AUXIN RESPONSE FACTOR 4-RELATED"/>
    <property type="match status" value="1"/>
</dbReference>
<accession>A0AAE1WEQ7</accession>
<dbReference type="PANTHER" id="PTHR31384:SF9">
    <property type="entry name" value="AUXIN RESPONSE FACTOR 19"/>
    <property type="match status" value="1"/>
</dbReference>
<evidence type="ECO:0000256" key="5">
    <source>
        <dbReference type="ARBA" id="ARBA00023125"/>
    </source>
</evidence>
<evidence type="ECO:0000256" key="11">
    <source>
        <dbReference type="SAM" id="MobiDB-lite"/>
    </source>
</evidence>
<feature type="region of interest" description="Disordered" evidence="11">
    <location>
        <begin position="621"/>
        <end position="640"/>
    </location>
</feature>
<dbReference type="GO" id="GO:0003677">
    <property type="term" value="F:DNA binding"/>
    <property type="evidence" value="ECO:0007669"/>
    <property type="project" value="UniProtKB-KW"/>
</dbReference>
<feature type="domain" description="TF-B3" evidence="12">
    <location>
        <begin position="132"/>
        <end position="234"/>
    </location>
</feature>
<evidence type="ECO:0000256" key="1">
    <source>
        <dbReference type="ARBA" id="ARBA00004123"/>
    </source>
</evidence>
<evidence type="ECO:0000259" key="12">
    <source>
        <dbReference type="PROSITE" id="PS50863"/>
    </source>
</evidence>
<keyword evidence="6 10" id="KW-0804">Transcription</keyword>
<keyword evidence="5 10" id="KW-0238">DNA-binding</keyword>
<dbReference type="GO" id="GO:0005634">
    <property type="term" value="C:nucleus"/>
    <property type="evidence" value="ECO:0007669"/>
    <property type="project" value="UniProtKB-SubCell"/>
</dbReference>
<dbReference type="GO" id="GO:0009835">
    <property type="term" value="P:fruit ripening"/>
    <property type="evidence" value="ECO:0007669"/>
    <property type="project" value="UniProtKB-KW"/>
</dbReference>
<feature type="region of interest" description="Disordered" evidence="11">
    <location>
        <begin position="499"/>
        <end position="521"/>
    </location>
</feature>
<keyword evidence="9" id="KW-0292">Fruit ripening</keyword>
<sequence length="904" mass="99288">MKTPTSGTGASPGNSSAAEGVKKSINGELWQACAGPLVNLPAAGTHVVYFPQGHSEQVAASMKKDVDAQIPNYPNLPSKLLCLLHNVTLHADLETDEVYAQMTLQPVPSFDKEALLRSDLSMKANKPQTEFFCKTLTASDTSTHGGFSVPRRAAEKIFPPLDFTMQPPAQELVARDLHDNVWTFRHIYRGQPKRHLLTTGWSLFVSGKRLVAGDSVLFIRDEKQQLLLGIRRANRQPPNLSSSVLSSDSMHIGILAAAAHAAANNSPFTVFYNPRASPSEFVIPLAKYYKAVCSNQISLGMRFRMMFETEESGTRRYMGTITGISDLDPVRWKNSQWRNLQVGWDESTAGERRNRVSIWEIEPVTAPFFICPTPPFFRSKRPRQPGMPDDDSSDLDSLFRRTMPWLGDEFGLRDPQALPGLSLVQWMNMQQNSSLSNSMQPNYVNPLPSSVLQNAAGTDISRQLGLPGTQISQHNNLQFNAQRPNQPVQQLDQLQKLPSSTLSPLSSITQPQQQMTDVAQPPRQSLVGQNLPASQVPSQILQSQGPIQTQNILQQQQSLVNHQLQRNLCQNLPSQQVLSHNHQQNLMPSQTPDHLSQQLQMPDNQIQLQLLQKLHQQQQSLLHQQPGMQQSSQLTQLQDQQKQLLDIPPNFPRSTAMSQLLDSSQATSSMHPQSHVTGREMTGNNSQTNLRFAQPPQQQKLQQSGLLSELPGHVGSTLNSITNQLSAGSNSILTGAAGGGPSAVTDDVPSCSTSPSTNNCSNVGQSITNGRNHRATTMVDEIAQSSIARLNSGGLEPMPSNSNLVKDLQQKSDVKPSLNISKSQNQGFFATQTYLNGVGTQIDYLDSSSSATSVLSQNDGHIPQNNNSMSFNSQSMLFRDASQDGEAHGDPRNTVPFGLTLTIN</sequence>
<dbReference type="GO" id="GO:0006355">
    <property type="term" value="P:regulation of DNA-templated transcription"/>
    <property type="evidence" value="ECO:0007669"/>
    <property type="project" value="InterPro"/>
</dbReference>
<dbReference type="Gene3D" id="2.30.30.1040">
    <property type="match status" value="1"/>
</dbReference>
<keyword evidence="4 10" id="KW-0805">Transcription regulation</keyword>
<keyword evidence="14" id="KW-1185">Reference proteome</keyword>
<feature type="compositionally biased region" description="Low complexity" evidence="11">
    <location>
        <begin position="749"/>
        <end position="762"/>
    </location>
</feature>
<comment type="similarity">
    <text evidence="2 10">Belongs to the ARF family.</text>
</comment>
<comment type="caution">
    <text evidence="13">The sequence shown here is derived from an EMBL/GenBank/DDBJ whole genome shotgun (WGS) entry which is preliminary data.</text>
</comment>
<dbReference type="Pfam" id="PF06507">
    <property type="entry name" value="ARF_AD"/>
    <property type="match status" value="1"/>
</dbReference>
<evidence type="ECO:0000313" key="14">
    <source>
        <dbReference type="Proteomes" id="UP001289374"/>
    </source>
</evidence>
<evidence type="ECO:0000256" key="10">
    <source>
        <dbReference type="RuleBase" id="RU004561"/>
    </source>
</evidence>
<evidence type="ECO:0000256" key="3">
    <source>
        <dbReference type="ARBA" id="ARBA00022473"/>
    </source>
</evidence>
<dbReference type="InterPro" id="IPR015300">
    <property type="entry name" value="DNA-bd_pseudobarrel_sf"/>
</dbReference>
<evidence type="ECO:0000256" key="7">
    <source>
        <dbReference type="ARBA" id="ARBA00023242"/>
    </source>
</evidence>
<feature type="compositionally biased region" description="Low complexity" evidence="11">
    <location>
        <begin position="499"/>
        <end position="511"/>
    </location>
</feature>
<dbReference type="GO" id="GO:0009734">
    <property type="term" value="P:auxin-activated signaling pathway"/>
    <property type="evidence" value="ECO:0007669"/>
    <property type="project" value="UniProtKB-KW"/>
</dbReference>
<dbReference type="Pfam" id="PF02362">
    <property type="entry name" value="B3"/>
    <property type="match status" value="1"/>
</dbReference>
<evidence type="ECO:0000256" key="9">
    <source>
        <dbReference type="ARBA" id="ARBA00033478"/>
    </source>
</evidence>
<protein>
    <recommendedName>
        <fullName evidence="10">Auxin response factor</fullName>
    </recommendedName>
</protein>